<dbReference type="CDD" id="cd00554">
    <property type="entry name" value="MECDP_synthase"/>
    <property type="match status" value="1"/>
</dbReference>
<reference evidence="17" key="1">
    <citation type="submission" date="2017-09" db="EMBL/GenBank/DDBJ databases">
        <title>Genome evolution observed in wild isolates of Caulobacter crescentus.</title>
        <authorList>
            <person name="Ely B."/>
            <person name="Wilson K."/>
            <person name="Scott D."/>
        </authorList>
    </citation>
    <scope>NUCLEOTIDE SEQUENCE [LARGE SCALE GENOMIC DNA]</scope>
    <source>
        <strain evidence="17">CB13b1a</strain>
    </source>
</reference>
<dbReference type="GO" id="GO:0008685">
    <property type="term" value="F:2-C-methyl-D-erythritol 2,4-cyclodiphosphate synthase activity"/>
    <property type="evidence" value="ECO:0007669"/>
    <property type="project" value="UniProtKB-UniRule"/>
</dbReference>
<evidence type="ECO:0000256" key="11">
    <source>
        <dbReference type="ARBA" id="ARBA00023229"/>
    </source>
</evidence>
<dbReference type="Gene3D" id="3.30.1330.50">
    <property type="entry name" value="2-C-methyl-D-erythritol 2,4-cyclodiphosphate synthase"/>
    <property type="match status" value="1"/>
</dbReference>
<dbReference type="Pfam" id="PF01128">
    <property type="entry name" value="IspD"/>
    <property type="match status" value="1"/>
</dbReference>
<comment type="similarity">
    <text evidence="7">Belongs to the IspD/TarI cytidylyltransferase family. IspD subfamily.</text>
</comment>
<dbReference type="InterPro" id="IPR018294">
    <property type="entry name" value="ISPD_synthase_CS"/>
</dbReference>
<feature type="region of interest" description="2-C-methyl-D-erythritol 2,4-cyclodiphosphate synthase" evidence="14">
    <location>
        <begin position="226"/>
        <end position="382"/>
    </location>
</feature>
<feature type="site" description="Transition state stabilizer" evidence="14">
    <location>
        <position position="15"/>
    </location>
</feature>
<evidence type="ECO:0000256" key="5">
    <source>
        <dbReference type="ARBA" id="ARBA00004787"/>
    </source>
</evidence>
<dbReference type="FunFam" id="3.30.1330.50:FF:000003">
    <property type="entry name" value="2-C-methyl-D-erythritol 2,4-cyclodiphosphate synthase"/>
    <property type="match status" value="1"/>
</dbReference>
<comment type="catalytic activity">
    <reaction evidence="1 14">
        <text>4-CDP-2-C-methyl-D-erythritol 2-phosphate = 2-C-methyl-D-erythritol 2,4-cyclic diphosphate + CMP</text>
        <dbReference type="Rhea" id="RHEA:23864"/>
        <dbReference type="ChEBI" id="CHEBI:57919"/>
        <dbReference type="ChEBI" id="CHEBI:58483"/>
        <dbReference type="ChEBI" id="CHEBI:60377"/>
        <dbReference type="EC" id="4.6.1.12"/>
    </reaction>
</comment>
<dbReference type="NCBIfam" id="NF006899">
    <property type="entry name" value="PRK09382.1"/>
    <property type="match status" value="1"/>
</dbReference>
<comment type="similarity">
    <text evidence="14">In the N-terminal section; belongs to the IspD/TarI cytidylyltransferase family. IspD subfamily.</text>
</comment>
<dbReference type="PANTHER" id="PTHR43181">
    <property type="entry name" value="2-C-METHYL-D-ERYTHRITOL 2,4-CYCLODIPHOSPHATE SYNTHASE, CHLOROPLASTIC"/>
    <property type="match status" value="1"/>
</dbReference>
<evidence type="ECO:0000256" key="1">
    <source>
        <dbReference type="ARBA" id="ARBA00000200"/>
    </source>
</evidence>
<dbReference type="InterPro" id="IPR003526">
    <property type="entry name" value="MECDP_synthase"/>
</dbReference>
<organism evidence="16 17">
    <name type="scientific">Caulobacter vibrioides</name>
    <name type="common">Caulobacter crescentus</name>
    <dbReference type="NCBI Taxonomy" id="155892"/>
    <lineage>
        <taxon>Bacteria</taxon>
        <taxon>Pseudomonadati</taxon>
        <taxon>Pseudomonadota</taxon>
        <taxon>Alphaproteobacteria</taxon>
        <taxon>Caulobacterales</taxon>
        <taxon>Caulobacteraceae</taxon>
        <taxon>Caulobacter</taxon>
    </lineage>
</organism>
<dbReference type="HAMAP" id="MF_00108">
    <property type="entry name" value="IspD"/>
    <property type="match status" value="1"/>
</dbReference>
<comment type="catalytic activity">
    <reaction evidence="2 14">
        <text>2-C-methyl-D-erythritol 4-phosphate + CTP + H(+) = 4-CDP-2-C-methyl-D-erythritol + diphosphate</text>
        <dbReference type="Rhea" id="RHEA:13429"/>
        <dbReference type="ChEBI" id="CHEBI:15378"/>
        <dbReference type="ChEBI" id="CHEBI:33019"/>
        <dbReference type="ChEBI" id="CHEBI:37563"/>
        <dbReference type="ChEBI" id="CHEBI:57823"/>
        <dbReference type="ChEBI" id="CHEBI:58262"/>
        <dbReference type="EC" id="2.7.7.60"/>
    </reaction>
</comment>
<dbReference type="InterPro" id="IPR036571">
    <property type="entry name" value="MECDP_synthase_sf"/>
</dbReference>
<dbReference type="InterPro" id="IPR001228">
    <property type="entry name" value="IspD"/>
</dbReference>
<dbReference type="EMBL" id="CP023315">
    <property type="protein sequence ID" value="ATC31892.1"/>
    <property type="molecule type" value="Genomic_DNA"/>
</dbReference>
<dbReference type="InterPro" id="IPR026596">
    <property type="entry name" value="IspD/F"/>
</dbReference>
<evidence type="ECO:0000256" key="3">
    <source>
        <dbReference type="ARBA" id="ARBA00001968"/>
    </source>
</evidence>
<evidence type="ECO:0000256" key="9">
    <source>
        <dbReference type="ARBA" id="ARBA00022695"/>
    </source>
</evidence>
<dbReference type="GO" id="GO:0050518">
    <property type="term" value="F:2-C-methyl-D-erythritol 4-phosphate cytidylyltransferase activity"/>
    <property type="evidence" value="ECO:0007669"/>
    <property type="project" value="UniProtKB-UniRule"/>
</dbReference>
<comment type="pathway">
    <text evidence="5 14">Isoprenoid biosynthesis; isopentenyl diphosphate biosynthesis via DXP pathway; isopentenyl diphosphate from 1-deoxy-D-xylulose 5-phosphate: step 2/6.</text>
</comment>
<feature type="binding site" evidence="14">
    <location>
        <position position="232"/>
    </location>
    <ligand>
        <name>a divalent metal cation</name>
        <dbReference type="ChEBI" id="CHEBI:60240"/>
    </ligand>
</feature>
<evidence type="ECO:0000256" key="7">
    <source>
        <dbReference type="ARBA" id="ARBA00009789"/>
    </source>
</evidence>
<comment type="pathway">
    <text evidence="4 14">Isoprenoid biosynthesis; isopentenyl diphosphate biosynthesis via DXP pathway; isopentenyl diphosphate from 1-deoxy-D-xylulose 5-phosphate: step 4/6.</text>
</comment>
<dbReference type="Pfam" id="PF02542">
    <property type="entry name" value="YgbB"/>
    <property type="match status" value="1"/>
</dbReference>
<feature type="site" description="Transition state stabilizer" evidence="14">
    <location>
        <position position="258"/>
    </location>
</feature>
<evidence type="ECO:0000313" key="16">
    <source>
        <dbReference type="EMBL" id="ATC31892.1"/>
    </source>
</evidence>
<dbReference type="NCBIfam" id="TIGR00151">
    <property type="entry name" value="ispF"/>
    <property type="match status" value="1"/>
</dbReference>
<feature type="binding site" evidence="14">
    <location>
        <position position="366"/>
    </location>
    <ligand>
        <name>4-CDP-2-C-methyl-D-erythritol 2-phosphate</name>
        <dbReference type="ChEBI" id="CHEBI:57919"/>
    </ligand>
</feature>
<feature type="region of interest" description="2-C-methyl-D-erythritol 4-phosphate cytidylyltransferase" evidence="14">
    <location>
        <begin position="1"/>
        <end position="225"/>
    </location>
</feature>
<dbReference type="PROSITE" id="PS01350">
    <property type="entry name" value="ISPF"/>
    <property type="match status" value="1"/>
</dbReference>
<feature type="binding site" evidence="14">
    <location>
        <begin position="232"/>
        <end position="234"/>
    </location>
    <ligand>
        <name>4-CDP-2-C-methyl-D-erythritol 2-phosphate</name>
        <dbReference type="ChEBI" id="CHEBI:57919"/>
    </ligand>
</feature>
<dbReference type="InterPro" id="IPR029044">
    <property type="entry name" value="Nucleotide-diphossugar_trans"/>
</dbReference>
<evidence type="ECO:0000256" key="13">
    <source>
        <dbReference type="ARBA" id="ARBA00023268"/>
    </source>
</evidence>
<evidence type="ECO:0000256" key="8">
    <source>
        <dbReference type="ARBA" id="ARBA00022679"/>
    </source>
</evidence>
<dbReference type="SUPFAM" id="SSF69765">
    <property type="entry name" value="IpsF-like"/>
    <property type="match status" value="1"/>
</dbReference>
<protein>
    <recommendedName>
        <fullName evidence="14">Bifunctional enzyme IspD/IspF</fullName>
    </recommendedName>
    <domain>
        <recommendedName>
            <fullName evidence="14">2-C-methyl-D-erythritol 4-phosphate cytidylyltransferase</fullName>
            <ecNumber evidence="14">2.7.7.60</ecNumber>
        </recommendedName>
        <alternativeName>
            <fullName evidence="14">4-diphosphocytidyl-2C-methyl-D-erythritol synthase</fullName>
        </alternativeName>
        <alternativeName>
            <fullName evidence="14">MEP cytidylyltransferase</fullName>
            <shortName evidence="14">MCT</shortName>
        </alternativeName>
    </domain>
    <domain>
        <recommendedName>
            <fullName evidence="14">2-C-methyl-D-erythritol 2,4-cyclodiphosphate synthase</fullName>
            <shortName evidence="14">MECDP-synthase</shortName>
            <shortName evidence="14">MECPP-synthase</shortName>
            <shortName evidence="14">MECPS</shortName>
            <ecNumber evidence="14">4.6.1.12</ecNumber>
        </recommendedName>
    </domain>
</protein>
<feature type="binding site" evidence="14">
    <location>
        <position position="363"/>
    </location>
    <ligand>
        <name>4-CDP-2-C-methyl-D-erythritol 2-phosphate</name>
        <dbReference type="ChEBI" id="CHEBI:57919"/>
    </ligand>
</feature>
<accession>A0A290MJB7</accession>
<evidence type="ECO:0000256" key="2">
    <source>
        <dbReference type="ARBA" id="ARBA00001282"/>
    </source>
</evidence>
<dbReference type="EC" id="2.7.7.60" evidence="14"/>
<feature type="binding site" evidence="14">
    <location>
        <begin position="280"/>
        <end position="282"/>
    </location>
    <ligand>
        <name>4-CDP-2-C-methyl-D-erythritol 2-phosphate</name>
        <dbReference type="ChEBI" id="CHEBI:57919"/>
    </ligand>
</feature>
<keyword evidence="12 14" id="KW-0456">Lyase</keyword>
<evidence type="ECO:0000313" key="17">
    <source>
        <dbReference type="Proteomes" id="UP000217311"/>
    </source>
</evidence>
<evidence type="ECO:0000256" key="6">
    <source>
        <dbReference type="ARBA" id="ARBA00008480"/>
    </source>
</evidence>
<keyword evidence="10 14" id="KW-0479">Metal-binding</keyword>
<name>A0A290MJB7_CAUVI</name>
<evidence type="ECO:0000256" key="12">
    <source>
        <dbReference type="ARBA" id="ARBA00023239"/>
    </source>
</evidence>
<dbReference type="AlphaFoldDB" id="A0A290MJB7"/>
<feature type="binding site" evidence="14">
    <location>
        <begin position="356"/>
        <end position="359"/>
    </location>
    <ligand>
        <name>4-CDP-2-C-methyl-D-erythritol 2-phosphate</name>
        <dbReference type="ChEBI" id="CHEBI:57919"/>
    </ligand>
</feature>
<dbReference type="GO" id="GO:0016114">
    <property type="term" value="P:terpenoid biosynthetic process"/>
    <property type="evidence" value="ECO:0007669"/>
    <property type="project" value="InterPro"/>
</dbReference>
<evidence type="ECO:0000256" key="4">
    <source>
        <dbReference type="ARBA" id="ARBA00004709"/>
    </source>
</evidence>
<sequence>MTFSVVIVAAGAGTRAGPGQAKQWRPLAGKPVLRWSVEAFLAAGAAEIVIVTTADGEDALAHVLSGLRGWRAARGGATRALSVQAGLAALCDRPHDEPVMIHDAARPFVTRKIVDDLLEALANADLALPALAVADTLKLSAPGAPLRTVSREHLWRAQTPQVAPRHKLLSAYAAWASGEPTDDAQVVEAAGGRIAITPGDPLLTKLTYPEDFAMAERLADAARVTRVGQGFDAHRWGPGEEVWLCGVAIKHDETLIGHSDADAGLHALTDAILGAIGEGDIGDHFPPTDPRWKGASSDQFLKHAVDLVVAKGGALVNVDVTLICERPKIKPHRQAMRERLAEILSLPIDRVSVKATTTEKMGFTGRGEGLAASAVVSVETPA</sequence>
<keyword evidence="9 14" id="KW-0548">Nucleotidyltransferase</keyword>
<dbReference type="InterPro" id="IPR034683">
    <property type="entry name" value="IspD/TarI"/>
</dbReference>
<keyword evidence="8 14" id="KW-0808">Transferase</keyword>
<dbReference type="HAMAP" id="MF_01520">
    <property type="entry name" value="IspDF"/>
    <property type="match status" value="1"/>
</dbReference>
<comment type="similarity">
    <text evidence="6">Belongs to the IspF family.</text>
</comment>
<comment type="cofactor">
    <cofactor evidence="3 14">
        <name>a divalent metal cation</name>
        <dbReference type="ChEBI" id="CHEBI:60240"/>
    </cofactor>
</comment>
<dbReference type="CDD" id="cd02516">
    <property type="entry name" value="CDP-ME_synthetase"/>
    <property type="match status" value="1"/>
</dbReference>
<feature type="binding site" evidence="14">
    <location>
        <position position="266"/>
    </location>
    <ligand>
        <name>a divalent metal cation</name>
        <dbReference type="ChEBI" id="CHEBI:60240"/>
    </ligand>
</feature>
<gene>
    <name evidence="14" type="primary">ispDF</name>
    <name evidence="16" type="ORF">CA606_05710</name>
</gene>
<dbReference type="RefSeq" id="WP_096051331.1">
    <property type="nucleotide sequence ID" value="NZ_CP023315.3"/>
</dbReference>
<feature type="binding site" evidence="14">
    <location>
        <position position="234"/>
    </location>
    <ligand>
        <name>a divalent metal cation</name>
        <dbReference type="ChEBI" id="CHEBI:60240"/>
    </ligand>
</feature>
<dbReference type="Proteomes" id="UP000217311">
    <property type="component" value="Chromosome"/>
</dbReference>
<dbReference type="GO" id="GO:0019288">
    <property type="term" value="P:isopentenyl diphosphate biosynthetic process, methylerythritol 4-phosphate pathway"/>
    <property type="evidence" value="ECO:0007669"/>
    <property type="project" value="UniProtKB-UniRule"/>
</dbReference>
<dbReference type="PANTHER" id="PTHR43181:SF1">
    <property type="entry name" value="2-C-METHYL-D-ERYTHRITOL 2,4-CYCLODIPHOSPHATE SYNTHASE, CHLOROPLASTIC"/>
    <property type="match status" value="1"/>
</dbReference>
<feature type="site" description="Positions MEP for the nucleophilic attack" evidence="14">
    <location>
        <position position="205"/>
    </location>
</feature>
<feature type="binding site" evidence="14">
    <location>
        <begin position="258"/>
        <end position="259"/>
    </location>
    <ligand>
        <name>4-CDP-2-C-methyl-D-erythritol 2-phosphate</name>
        <dbReference type="ChEBI" id="CHEBI:57919"/>
    </ligand>
</feature>
<dbReference type="HAMAP" id="MF_00107">
    <property type="entry name" value="IspF"/>
    <property type="match status" value="1"/>
</dbReference>
<evidence type="ECO:0000259" key="15">
    <source>
        <dbReference type="Pfam" id="PF02542"/>
    </source>
</evidence>
<dbReference type="Gene3D" id="3.90.550.10">
    <property type="entry name" value="Spore Coat Polysaccharide Biosynthesis Protein SpsA, Chain A"/>
    <property type="match status" value="1"/>
</dbReference>
<dbReference type="InterPro" id="IPR020555">
    <property type="entry name" value="MECDP_synthase_CS"/>
</dbReference>
<keyword evidence="13 14" id="KW-0511">Multifunctional enzyme</keyword>
<dbReference type="GO" id="GO:0046872">
    <property type="term" value="F:metal ion binding"/>
    <property type="evidence" value="ECO:0007669"/>
    <property type="project" value="UniProtKB-KW"/>
</dbReference>
<dbReference type="UniPathway" id="UPA00056">
    <property type="reaction ID" value="UER00093"/>
</dbReference>
<feature type="domain" description="2-C-methyl-D-erythritol 2,4-cyclodiphosphate synthase" evidence="15">
    <location>
        <begin position="226"/>
        <end position="378"/>
    </location>
</feature>
<feature type="site" description="Positions MEP for the nucleophilic attack" evidence="14">
    <location>
        <position position="151"/>
    </location>
</feature>
<feature type="site" description="Transition state stabilizer" evidence="14">
    <location>
        <position position="357"/>
    </location>
</feature>
<dbReference type="SUPFAM" id="SSF53448">
    <property type="entry name" value="Nucleotide-diphospho-sugar transferases"/>
    <property type="match status" value="1"/>
</dbReference>
<comment type="function">
    <text evidence="14">Bifunctional enzyme that catalyzes the formation of 4-diphosphocytidyl-2-C-methyl-D-erythritol from CTP and 2-C-methyl-D-erythritol 4-phosphate (MEP) (IspD), and catalyzes the conversion of 4-diphosphocytidyl-2-C-methyl-D-erythritol 2-phosphate (CDP-ME2P) to 2-C-methyl-D-erythritol 2,4-cyclodiphosphate (ME-CPP) with a corresponding release of cytidine 5-monophosphate (CMP) (IspF).</text>
</comment>
<dbReference type="NCBIfam" id="TIGR00453">
    <property type="entry name" value="ispD"/>
    <property type="match status" value="1"/>
</dbReference>
<keyword evidence="11 14" id="KW-0414">Isoprene biosynthesis</keyword>
<evidence type="ECO:0000256" key="14">
    <source>
        <dbReference type="HAMAP-Rule" id="MF_01520"/>
    </source>
</evidence>
<proteinExistence type="inferred from homology"/>
<evidence type="ECO:0000256" key="10">
    <source>
        <dbReference type="ARBA" id="ARBA00022723"/>
    </source>
</evidence>
<comment type="caution">
    <text evidence="14">Lacks conserved residue(s) required for the propagation of feature annotation.</text>
</comment>
<comment type="similarity">
    <text evidence="14">In the C-terminal section; belongs to the IspF family.</text>
</comment>
<feature type="site" description="Transition state stabilizer" evidence="14">
    <location>
        <position position="22"/>
    </location>
</feature>
<dbReference type="EC" id="4.6.1.12" evidence="14"/>
<dbReference type="PROSITE" id="PS01295">
    <property type="entry name" value="ISPD"/>
    <property type="match status" value="1"/>
</dbReference>